<dbReference type="EMBL" id="CANL01000018">
    <property type="protein sequence ID" value="CCM63542.1"/>
    <property type="molecule type" value="Genomic_DNA"/>
</dbReference>
<accession>R4Z4Q0</accession>
<dbReference type="GO" id="GO:0016836">
    <property type="term" value="F:hydro-lyase activity"/>
    <property type="evidence" value="ECO:0007669"/>
    <property type="project" value="TreeGrafter"/>
</dbReference>
<keyword evidence="3" id="KW-0809">Transit peptide</keyword>
<organism evidence="7 8">
    <name type="scientific">Candidatus Neomicrothrix parvicella RN1</name>
    <dbReference type="NCBI Taxonomy" id="1229780"/>
    <lineage>
        <taxon>Bacteria</taxon>
        <taxon>Bacillati</taxon>
        <taxon>Actinomycetota</taxon>
        <taxon>Acidimicrobiia</taxon>
        <taxon>Acidimicrobiales</taxon>
        <taxon>Microthrixaceae</taxon>
        <taxon>Candidatus Neomicrothrix</taxon>
    </lineage>
</organism>
<keyword evidence="2" id="KW-0276">Fatty acid metabolism</keyword>
<sequence length="263" mass="28103">MGDNLDQPLVLRSDLDHVATLTLNRPAARNALSEPMLDALAARLDEVDADPTVHVVVLTGAGPAFCAGHDLREVRSNEEPEFRERLFARCSNVMMQLTRLRRPVIAQVAGVATAAGCQLVASCDLAVAGESSRFATPGVNIGLFCSTPMVALTRTVAPKHALEMLLTGDMIDATEAHRIGLINRVVPDPRLADATAELARTIASKSPMTVALGKAAYWKQRDLPLADAYAHTSRVMVDNLATNDAAEGIGAFLDKRSPTWIGS</sequence>
<dbReference type="Pfam" id="PF00378">
    <property type="entry name" value="ECH_1"/>
    <property type="match status" value="1"/>
</dbReference>
<dbReference type="CDD" id="cd06558">
    <property type="entry name" value="crotonase-like"/>
    <property type="match status" value="1"/>
</dbReference>
<evidence type="ECO:0000256" key="2">
    <source>
        <dbReference type="ARBA" id="ARBA00022832"/>
    </source>
</evidence>
<protein>
    <recommendedName>
        <fullName evidence="6">Enoyl-CoA hydratase domain-containing protein 3, mitochondrial</fullName>
    </recommendedName>
</protein>
<comment type="caution">
    <text evidence="7">The sequence shown here is derived from an EMBL/GenBank/DDBJ whole genome shotgun (WGS) entry which is preliminary data.</text>
</comment>
<dbReference type="AlphaFoldDB" id="R4Z4Q0"/>
<keyword evidence="8" id="KW-1185">Reference proteome</keyword>
<dbReference type="InterPro" id="IPR052377">
    <property type="entry name" value="Mitochondrial_ECH-domain"/>
</dbReference>
<comment type="function">
    <text evidence="5">May play a role in fatty acid biosynthesis and insulin sensitivity.</text>
</comment>
<dbReference type="Proteomes" id="UP000018291">
    <property type="component" value="Unassembled WGS sequence"/>
</dbReference>
<gene>
    <name evidence="7" type="ORF">BN381_250035</name>
</gene>
<dbReference type="eggNOG" id="COG1024">
    <property type="taxonomic scope" value="Bacteria"/>
</dbReference>
<dbReference type="PANTHER" id="PTHR43602">
    <property type="match status" value="1"/>
</dbReference>
<keyword evidence="4" id="KW-0443">Lipid metabolism</keyword>
<comment type="similarity">
    <text evidence="1">Belongs to the enoyl-CoA hydratase/isomerase family.</text>
</comment>
<dbReference type="STRING" id="1229780.BN381_250035"/>
<evidence type="ECO:0000256" key="3">
    <source>
        <dbReference type="ARBA" id="ARBA00022946"/>
    </source>
</evidence>
<name>R4Z4Q0_9ACTN</name>
<dbReference type="NCBIfam" id="NF006008">
    <property type="entry name" value="PRK08139.1"/>
    <property type="match status" value="1"/>
</dbReference>
<proteinExistence type="inferred from homology"/>
<dbReference type="PANTHER" id="PTHR43602:SF1">
    <property type="entry name" value="ENOYL-COA HYDRATASE DOMAIN-CONTAINING PROTEIN 3, MITOCHONDRIAL"/>
    <property type="match status" value="1"/>
</dbReference>
<reference evidence="7 8" key="1">
    <citation type="journal article" date="2013" name="ISME J.">
        <title>Metabolic model for the filamentous 'Candidatus Microthrix parvicella' based on genomic and metagenomic analyses.</title>
        <authorList>
            <person name="Jon McIlroy S."/>
            <person name="Kristiansen R."/>
            <person name="Albertsen M."/>
            <person name="Michael Karst S."/>
            <person name="Rossetti S."/>
            <person name="Lund Nielsen J."/>
            <person name="Tandoi V."/>
            <person name="James Seviour R."/>
            <person name="Nielsen P.H."/>
        </authorList>
    </citation>
    <scope>NUCLEOTIDE SEQUENCE [LARGE SCALE GENOMIC DNA]</scope>
    <source>
        <strain evidence="7 8">RN1</strain>
    </source>
</reference>
<dbReference type="InterPro" id="IPR014748">
    <property type="entry name" value="Enoyl-CoA_hydra_C"/>
</dbReference>
<dbReference type="SUPFAM" id="SSF52096">
    <property type="entry name" value="ClpP/crotonase"/>
    <property type="match status" value="1"/>
</dbReference>
<keyword evidence="7" id="KW-0456">Lyase</keyword>
<dbReference type="GO" id="GO:0006631">
    <property type="term" value="P:fatty acid metabolic process"/>
    <property type="evidence" value="ECO:0007669"/>
    <property type="project" value="UniProtKB-KW"/>
</dbReference>
<dbReference type="OrthoDB" id="370015at2"/>
<dbReference type="HOGENOM" id="CLU_009834_7_3_11"/>
<evidence type="ECO:0000256" key="5">
    <source>
        <dbReference type="ARBA" id="ARBA00037410"/>
    </source>
</evidence>
<evidence type="ECO:0000313" key="8">
    <source>
        <dbReference type="Proteomes" id="UP000018291"/>
    </source>
</evidence>
<dbReference type="RefSeq" id="WP_012226271.1">
    <property type="nucleotide sequence ID" value="NZ_HG422565.1"/>
</dbReference>
<dbReference type="InterPro" id="IPR029045">
    <property type="entry name" value="ClpP/crotonase-like_dom_sf"/>
</dbReference>
<evidence type="ECO:0000313" key="7">
    <source>
        <dbReference type="EMBL" id="CCM63542.1"/>
    </source>
</evidence>
<dbReference type="Gene3D" id="1.10.12.10">
    <property type="entry name" value="Lyase 2-enoyl-coa Hydratase, Chain A, domain 2"/>
    <property type="match status" value="1"/>
</dbReference>
<evidence type="ECO:0000256" key="6">
    <source>
        <dbReference type="ARBA" id="ARBA00040545"/>
    </source>
</evidence>
<dbReference type="Gene3D" id="3.90.226.10">
    <property type="entry name" value="2-enoyl-CoA Hydratase, Chain A, domain 1"/>
    <property type="match status" value="1"/>
</dbReference>
<dbReference type="InterPro" id="IPR001753">
    <property type="entry name" value="Enoyl-CoA_hydra/iso"/>
</dbReference>
<evidence type="ECO:0000256" key="4">
    <source>
        <dbReference type="ARBA" id="ARBA00023098"/>
    </source>
</evidence>
<evidence type="ECO:0000256" key="1">
    <source>
        <dbReference type="ARBA" id="ARBA00005254"/>
    </source>
</evidence>